<organism evidence="2 3">
    <name type="scientific">Brassica cretica</name>
    <name type="common">Mustard</name>
    <dbReference type="NCBI Taxonomy" id="69181"/>
    <lineage>
        <taxon>Eukaryota</taxon>
        <taxon>Viridiplantae</taxon>
        <taxon>Streptophyta</taxon>
        <taxon>Embryophyta</taxon>
        <taxon>Tracheophyta</taxon>
        <taxon>Spermatophyta</taxon>
        <taxon>Magnoliopsida</taxon>
        <taxon>eudicotyledons</taxon>
        <taxon>Gunneridae</taxon>
        <taxon>Pentapetalae</taxon>
        <taxon>rosids</taxon>
        <taxon>malvids</taxon>
        <taxon>Brassicales</taxon>
        <taxon>Brassicaceae</taxon>
        <taxon>Brassiceae</taxon>
        <taxon>Brassica</taxon>
    </lineage>
</organism>
<evidence type="ECO:0000313" key="3">
    <source>
        <dbReference type="Proteomes" id="UP000266723"/>
    </source>
</evidence>
<dbReference type="EMBL" id="QGKV02001556">
    <property type="protein sequence ID" value="KAF3515844.1"/>
    <property type="molecule type" value="Genomic_DNA"/>
</dbReference>
<keyword evidence="3" id="KW-1185">Reference proteome</keyword>
<sequence>MPDGVRVHVSFDRYSQDLAYAFICRNEVSRGVCQAESAKLWAGWFMDDLEETGDFGVFWSLLSAKLHKRVRCLAMDGEFTTHPVADVMPVLLNSGQSTSRDEAVDGTNGMPIDGAPLPSIDGDARMRTEHIL</sequence>
<protein>
    <submittedName>
        <fullName evidence="2">Uncharacterized protein</fullName>
    </submittedName>
</protein>
<evidence type="ECO:0000256" key="1">
    <source>
        <dbReference type="SAM" id="MobiDB-lite"/>
    </source>
</evidence>
<dbReference type="Proteomes" id="UP000266723">
    <property type="component" value="Unassembled WGS sequence"/>
</dbReference>
<accession>A0ABQ7APM3</accession>
<comment type="caution">
    <text evidence="2">The sequence shown here is derived from an EMBL/GenBank/DDBJ whole genome shotgun (WGS) entry which is preliminary data.</text>
</comment>
<gene>
    <name evidence="2" type="ORF">DY000_02061581</name>
</gene>
<evidence type="ECO:0000313" key="2">
    <source>
        <dbReference type="EMBL" id="KAF3515844.1"/>
    </source>
</evidence>
<reference evidence="2 3" key="1">
    <citation type="journal article" date="2020" name="BMC Genomics">
        <title>Intraspecific diversification of the crop wild relative Brassica cretica Lam. using demographic model selection.</title>
        <authorList>
            <person name="Kioukis A."/>
            <person name="Michalopoulou V.A."/>
            <person name="Briers L."/>
            <person name="Pirintsos S."/>
            <person name="Studholme D.J."/>
            <person name="Pavlidis P."/>
            <person name="Sarris P.F."/>
        </authorList>
    </citation>
    <scope>NUCLEOTIDE SEQUENCE [LARGE SCALE GENOMIC DNA]</scope>
    <source>
        <strain evidence="3">cv. PFS-1207/04</strain>
    </source>
</reference>
<name>A0ABQ7APM3_BRACR</name>
<proteinExistence type="predicted"/>
<feature type="region of interest" description="Disordered" evidence="1">
    <location>
        <begin position="97"/>
        <end position="122"/>
    </location>
</feature>